<organism evidence="2 3">
    <name type="scientific">Tanacetum coccineum</name>
    <dbReference type="NCBI Taxonomy" id="301880"/>
    <lineage>
        <taxon>Eukaryota</taxon>
        <taxon>Viridiplantae</taxon>
        <taxon>Streptophyta</taxon>
        <taxon>Embryophyta</taxon>
        <taxon>Tracheophyta</taxon>
        <taxon>Spermatophyta</taxon>
        <taxon>Magnoliopsida</taxon>
        <taxon>eudicotyledons</taxon>
        <taxon>Gunneridae</taxon>
        <taxon>Pentapetalae</taxon>
        <taxon>asterids</taxon>
        <taxon>campanulids</taxon>
        <taxon>Asterales</taxon>
        <taxon>Asteraceae</taxon>
        <taxon>Asteroideae</taxon>
        <taxon>Anthemideae</taxon>
        <taxon>Anthemidinae</taxon>
        <taxon>Tanacetum</taxon>
    </lineage>
</organism>
<proteinExistence type="predicted"/>
<gene>
    <name evidence="2" type="ORF">Tco_0705320</name>
</gene>
<evidence type="ECO:0000313" key="2">
    <source>
        <dbReference type="EMBL" id="GJS72479.1"/>
    </source>
</evidence>
<dbReference type="EMBL" id="BQNB010010082">
    <property type="protein sequence ID" value="GJS72479.1"/>
    <property type="molecule type" value="Genomic_DNA"/>
</dbReference>
<evidence type="ECO:0000256" key="1">
    <source>
        <dbReference type="SAM" id="MobiDB-lite"/>
    </source>
</evidence>
<comment type="caution">
    <text evidence="2">The sequence shown here is derived from an EMBL/GenBank/DDBJ whole genome shotgun (WGS) entry which is preliminary data.</text>
</comment>
<dbReference type="Proteomes" id="UP001151760">
    <property type="component" value="Unassembled WGS sequence"/>
</dbReference>
<sequence>MALELMTKAFQNAVQNQGTQNVGNQNGLSVVLRIANQHGNGNVVAARAEGAYDEIEKVTTSCTLQDNLQHASTSGTQSDKAPVYDSDRSAEVHHSENCYDNDIFNMFTQEEQYTELLEPIPEPHQV</sequence>
<reference evidence="2" key="1">
    <citation type="journal article" date="2022" name="Int. J. Mol. Sci.">
        <title>Draft Genome of Tanacetum Coccineum: Genomic Comparison of Closely Related Tanacetum-Family Plants.</title>
        <authorList>
            <person name="Yamashiro T."/>
            <person name="Shiraishi A."/>
            <person name="Nakayama K."/>
            <person name="Satake H."/>
        </authorList>
    </citation>
    <scope>NUCLEOTIDE SEQUENCE</scope>
</reference>
<keyword evidence="3" id="KW-1185">Reference proteome</keyword>
<accession>A0ABQ4Y4B3</accession>
<evidence type="ECO:0000313" key="3">
    <source>
        <dbReference type="Proteomes" id="UP001151760"/>
    </source>
</evidence>
<feature type="region of interest" description="Disordered" evidence="1">
    <location>
        <begin position="68"/>
        <end position="94"/>
    </location>
</feature>
<reference evidence="2" key="2">
    <citation type="submission" date="2022-01" db="EMBL/GenBank/DDBJ databases">
        <authorList>
            <person name="Yamashiro T."/>
            <person name="Shiraishi A."/>
            <person name="Satake H."/>
            <person name="Nakayama K."/>
        </authorList>
    </citation>
    <scope>NUCLEOTIDE SEQUENCE</scope>
</reference>
<name>A0ABQ4Y4B3_9ASTR</name>
<protein>
    <submittedName>
        <fullName evidence="2">Uncharacterized protein</fullName>
    </submittedName>
</protein>
<feature type="compositionally biased region" description="Polar residues" evidence="1">
    <location>
        <begin position="68"/>
        <end position="79"/>
    </location>
</feature>
<feature type="compositionally biased region" description="Basic and acidic residues" evidence="1">
    <location>
        <begin position="85"/>
        <end position="94"/>
    </location>
</feature>